<feature type="domain" description="4'-phosphopantetheinyl transferase N-terminal" evidence="4">
    <location>
        <begin position="48"/>
        <end position="128"/>
    </location>
</feature>
<dbReference type="InterPro" id="IPR050559">
    <property type="entry name" value="P-Pant_transferase_sf"/>
</dbReference>
<evidence type="ECO:0000313" key="6">
    <source>
        <dbReference type="Proteomes" id="UP001595697"/>
    </source>
</evidence>
<dbReference type="PANTHER" id="PTHR12215">
    <property type="entry name" value="PHOSPHOPANTETHEINE TRANSFERASE"/>
    <property type="match status" value="1"/>
</dbReference>
<proteinExistence type="inferred from homology"/>
<accession>A0ABV8EBV4</accession>
<evidence type="ECO:0000256" key="2">
    <source>
        <dbReference type="ARBA" id="ARBA00022679"/>
    </source>
</evidence>
<dbReference type="Proteomes" id="UP001595697">
    <property type="component" value="Unassembled WGS sequence"/>
</dbReference>
<evidence type="ECO:0000259" key="3">
    <source>
        <dbReference type="Pfam" id="PF01648"/>
    </source>
</evidence>
<dbReference type="SUPFAM" id="SSF56214">
    <property type="entry name" value="4'-phosphopantetheinyl transferase"/>
    <property type="match status" value="2"/>
</dbReference>
<dbReference type="PANTHER" id="PTHR12215:SF10">
    <property type="entry name" value="L-AMINOADIPATE-SEMIALDEHYDE DEHYDROGENASE-PHOSPHOPANTETHEINYL TRANSFERASE"/>
    <property type="match status" value="1"/>
</dbReference>
<dbReference type="Pfam" id="PF22624">
    <property type="entry name" value="AASDHPPT_N"/>
    <property type="match status" value="1"/>
</dbReference>
<evidence type="ECO:0000313" key="5">
    <source>
        <dbReference type="EMBL" id="MFC3969490.1"/>
    </source>
</evidence>
<keyword evidence="6" id="KW-1185">Reference proteome</keyword>
<dbReference type="EMBL" id="JBHSBD010000065">
    <property type="protein sequence ID" value="MFC3969490.1"/>
    <property type="molecule type" value="Genomic_DNA"/>
</dbReference>
<comment type="caution">
    <text evidence="5">The sequence shown here is derived from an EMBL/GenBank/DDBJ whole genome shotgun (WGS) entry which is preliminary data.</text>
</comment>
<dbReference type="RefSeq" id="WP_247259808.1">
    <property type="nucleotide sequence ID" value="NZ_JALJQZ010000004.1"/>
</dbReference>
<keyword evidence="2 5" id="KW-0808">Transferase</keyword>
<evidence type="ECO:0000259" key="4">
    <source>
        <dbReference type="Pfam" id="PF22624"/>
    </source>
</evidence>
<name>A0ABV8EBV4_9HYPH</name>
<dbReference type="Gene3D" id="3.90.470.20">
    <property type="entry name" value="4'-phosphopantetheinyl transferase domain"/>
    <property type="match status" value="1"/>
</dbReference>
<feature type="domain" description="4'-phosphopantetheinyl transferase" evidence="3">
    <location>
        <begin position="134"/>
        <end position="211"/>
    </location>
</feature>
<protein>
    <submittedName>
        <fullName evidence="5">4'-phosphopantetheinyl transferase family protein</fullName>
    </submittedName>
</protein>
<comment type="similarity">
    <text evidence="1">Belongs to the P-Pant transferase superfamily. Gsp/Sfp/HetI/AcpT family.</text>
</comment>
<dbReference type="InterPro" id="IPR037143">
    <property type="entry name" value="4-PPantetheinyl_Trfase_dom_sf"/>
</dbReference>
<evidence type="ECO:0000256" key="1">
    <source>
        <dbReference type="ARBA" id="ARBA00010990"/>
    </source>
</evidence>
<sequence>MRSAKKRSLKETRIFGIFNPRRKIWATEAVRSLLRIATANIDQMAGANLSLLPLEDWNRSRCFSTVADRQRFLLKRLFTRTVIGHSLGSRFYWGEFLTEQTAGKPYLPSAQERFSFNISHSGSLIACVTADTSAIGVDIERQDRPIFPSLIQYAFCKDEIELFEQTENSQLAFLSGWTQKEAVLKCIGCGLSRHPKSVRASVLADPGKALYAVSCWNGSHEAFRIIPIASVPGLIGAVALPADANPNVVYEDWSLQPFNAPLALPEYFGDHHEYWNHWRRRHGADTCLSH</sequence>
<dbReference type="GO" id="GO:0016740">
    <property type="term" value="F:transferase activity"/>
    <property type="evidence" value="ECO:0007669"/>
    <property type="project" value="UniProtKB-KW"/>
</dbReference>
<organism evidence="5 6">
    <name type="scientific">Rhizobium lemnae</name>
    <dbReference type="NCBI Taxonomy" id="1214924"/>
    <lineage>
        <taxon>Bacteria</taxon>
        <taxon>Pseudomonadati</taxon>
        <taxon>Pseudomonadota</taxon>
        <taxon>Alphaproteobacteria</taxon>
        <taxon>Hyphomicrobiales</taxon>
        <taxon>Rhizobiaceae</taxon>
        <taxon>Rhizobium/Agrobacterium group</taxon>
        <taxon>Rhizobium</taxon>
    </lineage>
</organism>
<dbReference type="Pfam" id="PF01648">
    <property type="entry name" value="ACPS"/>
    <property type="match status" value="1"/>
</dbReference>
<reference evidence="6" key="1">
    <citation type="journal article" date="2019" name="Int. J. Syst. Evol. Microbiol.">
        <title>The Global Catalogue of Microorganisms (GCM) 10K type strain sequencing project: providing services to taxonomists for standard genome sequencing and annotation.</title>
        <authorList>
            <consortium name="The Broad Institute Genomics Platform"/>
            <consortium name="The Broad Institute Genome Sequencing Center for Infectious Disease"/>
            <person name="Wu L."/>
            <person name="Ma J."/>
        </authorList>
    </citation>
    <scope>NUCLEOTIDE SEQUENCE [LARGE SCALE GENOMIC DNA]</scope>
    <source>
        <strain evidence="6">TBRC 5781</strain>
    </source>
</reference>
<gene>
    <name evidence="5" type="ORF">ACFOVS_15355</name>
</gene>
<dbReference type="InterPro" id="IPR008278">
    <property type="entry name" value="4-PPantetheinyl_Trfase_dom"/>
</dbReference>
<dbReference type="InterPro" id="IPR055066">
    <property type="entry name" value="AASDHPPT_N"/>
</dbReference>